<accession>A0ABS5JRP6</accession>
<dbReference type="InterPro" id="IPR003140">
    <property type="entry name" value="PLipase/COase/thioEstase"/>
</dbReference>
<dbReference type="SUPFAM" id="SSF53474">
    <property type="entry name" value="alpha/beta-Hydrolases"/>
    <property type="match status" value="1"/>
</dbReference>
<evidence type="ECO:0000313" key="3">
    <source>
        <dbReference type="EMBL" id="MBS2097559.1"/>
    </source>
</evidence>
<dbReference type="PANTHER" id="PTHR43037:SF1">
    <property type="entry name" value="BLL1128 PROTEIN"/>
    <property type="match status" value="1"/>
</dbReference>
<dbReference type="PANTHER" id="PTHR43037">
    <property type="entry name" value="UNNAMED PRODUCT-RELATED"/>
    <property type="match status" value="1"/>
</dbReference>
<keyword evidence="3" id="KW-0378">Hydrolase</keyword>
<dbReference type="Pfam" id="PF02230">
    <property type="entry name" value="Abhydrolase_2"/>
    <property type="match status" value="1"/>
</dbReference>
<dbReference type="InterPro" id="IPR029058">
    <property type="entry name" value="AB_hydrolase_fold"/>
</dbReference>
<dbReference type="EMBL" id="JAGUCO010000002">
    <property type="protein sequence ID" value="MBS2097559.1"/>
    <property type="molecule type" value="Genomic_DNA"/>
</dbReference>
<dbReference type="Gene3D" id="3.40.50.1820">
    <property type="entry name" value="alpha/beta hydrolase"/>
    <property type="match status" value="1"/>
</dbReference>
<dbReference type="GO" id="GO:0016787">
    <property type="term" value="F:hydrolase activity"/>
    <property type="evidence" value="ECO:0007669"/>
    <property type="project" value="UniProtKB-KW"/>
</dbReference>
<evidence type="ECO:0000256" key="1">
    <source>
        <dbReference type="ARBA" id="ARBA00022729"/>
    </source>
</evidence>
<dbReference type="RefSeq" id="WP_212214116.1">
    <property type="nucleotide sequence ID" value="NZ_JAGUCO010000002.1"/>
</dbReference>
<evidence type="ECO:0000313" key="4">
    <source>
        <dbReference type="Proteomes" id="UP000708576"/>
    </source>
</evidence>
<keyword evidence="4" id="KW-1185">Reference proteome</keyword>
<evidence type="ECO:0000259" key="2">
    <source>
        <dbReference type="Pfam" id="PF02230"/>
    </source>
</evidence>
<comment type="caution">
    <text evidence="3">The sequence shown here is derived from an EMBL/GenBank/DDBJ whole genome shotgun (WGS) entry which is preliminary data.</text>
</comment>
<feature type="domain" description="Phospholipase/carboxylesterase/thioesterase" evidence="2">
    <location>
        <begin position="50"/>
        <end position="243"/>
    </location>
</feature>
<name>A0ABS5JRP6_9BACT</name>
<dbReference type="Proteomes" id="UP000708576">
    <property type="component" value="Unassembled WGS sequence"/>
</dbReference>
<keyword evidence="1" id="KW-0732">Signal</keyword>
<dbReference type="InterPro" id="IPR050955">
    <property type="entry name" value="Plant_Biomass_Hydrol_Est"/>
</dbReference>
<protein>
    <submittedName>
        <fullName evidence="3">Dienelactone hydrolase family protein</fullName>
    </submittedName>
</protein>
<gene>
    <name evidence="3" type="ORF">KEM10_04660</name>
</gene>
<reference evidence="3 4" key="1">
    <citation type="journal article" date="2015" name="Int. J. Syst. Evol. Microbiol.">
        <title>Carboxylicivirga linearis sp. nov., isolated from a sea cucumber culture pond.</title>
        <authorList>
            <person name="Wang F.Q."/>
            <person name="Zhou Y.X."/>
            <person name="Lin X.Z."/>
            <person name="Chen G.J."/>
            <person name="Du Z.J."/>
        </authorList>
    </citation>
    <scope>NUCLEOTIDE SEQUENCE [LARGE SCALE GENOMIC DNA]</scope>
    <source>
        <strain evidence="3 4">FB218</strain>
    </source>
</reference>
<proteinExistence type="predicted"/>
<organism evidence="3 4">
    <name type="scientific">Carboxylicivirga linearis</name>
    <dbReference type="NCBI Taxonomy" id="1628157"/>
    <lineage>
        <taxon>Bacteria</taxon>
        <taxon>Pseudomonadati</taxon>
        <taxon>Bacteroidota</taxon>
        <taxon>Bacteroidia</taxon>
        <taxon>Marinilabiliales</taxon>
        <taxon>Marinilabiliaceae</taxon>
        <taxon>Carboxylicivirga</taxon>
    </lineage>
</organism>
<sequence>MRILSLLILTFIAGTLWAQDYDAYQKKLFVKGSDTLQYRILYPENMKPGKKYPMVLFMHGAGERGSDNQKQLTHGGQLFLNQKNRKKYPAIVVFPQCPNGIMWTNRQKHKNKDGEWIFEFPVDDKAPWPALMVDQLVDEMIESGHVDESRLYIMGISMGGIGSLEFLYRFKNKYAAATIICGGHNAELASMYQNKPIWFFHGGKDDVVPMHYSREVYEKVKPFNKQTQYTIYPEANHNSWDPALAEPKLLKWLFSNRKK</sequence>